<reference evidence="4" key="1">
    <citation type="submission" date="2015-07" db="EMBL/GenBank/DDBJ databases">
        <title>Whole genome sequence of an Ensifer adhaerens strain isolated from a cave pool in the Wind Cave National Park.</title>
        <authorList>
            <person name="Eng W.W.H."/>
            <person name="Gan H.M."/>
            <person name="Barton H.A."/>
            <person name="Savka M.A."/>
        </authorList>
    </citation>
    <scope>NUCLEOTIDE SEQUENCE [LARGE SCALE GENOMIC DNA]</scope>
    <source>
        <strain evidence="4">SD006</strain>
    </source>
</reference>
<dbReference type="SUPFAM" id="SSF82771">
    <property type="entry name" value="GIY-YIG endonuclease"/>
    <property type="match status" value="1"/>
</dbReference>
<evidence type="ECO:0000313" key="3">
    <source>
        <dbReference type="EMBL" id="KOF19806.1"/>
    </source>
</evidence>
<dbReference type="PANTHER" id="PTHR34477">
    <property type="entry name" value="UPF0213 PROTEIN YHBQ"/>
    <property type="match status" value="1"/>
</dbReference>
<comment type="caution">
    <text evidence="3">The sequence shown here is derived from an EMBL/GenBank/DDBJ whole genome shotgun (WGS) entry which is preliminary data.</text>
</comment>
<dbReference type="InterPro" id="IPR000305">
    <property type="entry name" value="GIY-YIG_endonuc"/>
</dbReference>
<sequence>MAGHVYIVTNQKKGTLYIGVTSDLERRIYEHREGLSPGFASKYGCTRLVWYEEHLQIGSAIQREKSLKRWYRQWKLDLIERMNPDRRDLYEELW</sequence>
<organism evidence="3 4">
    <name type="scientific">Ensifer adhaerens</name>
    <name type="common">Sinorhizobium morelense</name>
    <dbReference type="NCBI Taxonomy" id="106592"/>
    <lineage>
        <taxon>Bacteria</taxon>
        <taxon>Pseudomonadati</taxon>
        <taxon>Pseudomonadota</taxon>
        <taxon>Alphaproteobacteria</taxon>
        <taxon>Hyphomicrobiales</taxon>
        <taxon>Rhizobiaceae</taxon>
        <taxon>Sinorhizobium/Ensifer group</taxon>
        <taxon>Ensifer</taxon>
    </lineage>
</organism>
<dbReference type="PROSITE" id="PS50164">
    <property type="entry name" value="GIY_YIG"/>
    <property type="match status" value="1"/>
</dbReference>
<gene>
    <name evidence="3" type="ORF">AC244_10525</name>
</gene>
<dbReference type="AlphaFoldDB" id="A0A0L8BYM9"/>
<dbReference type="PANTHER" id="PTHR34477:SF5">
    <property type="entry name" value="BSL5627 PROTEIN"/>
    <property type="match status" value="1"/>
</dbReference>
<dbReference type="PATRIC" id="fig|106592.7.peg.5623"/>
<keyword evidence="3" id="KW-0540">Nuclease</keyword>
<dbReference type="CDD" id="cd10448">
    <property type="entry name" value="GIY-YIG_unchar_3"/>
    <property type="match status" value="1"/>
</dbReference>
<proteinExistence type="inferred from homology"/>
<dbReference type="InterPro" id="IPR035901">
    <property type="entry name" value="GIY-YIG_endonuc_sf"/>
</dbReference>
<dbReference type="GO" id="GO:0004519">
    <property type="term" value="F:endonuclease activity"/>
    <property type="evidence" value="ECO:0007669"/>
    <property type="project" value="UniProtKB-KW"/>
</dbReference>
<evidence type="ECO:0000256" key="1">
    <source>
        <dbReference type="ARBA" id="ARBA00007435"/>
    </source>
</evidence>
<dbReference type="EMBL" id="LGAP01000004">
    <property type="protein sequence ID" value="KOF19806.1"/>
    <property type="molecule type" value="Genomic_DNA"/>
</dbReference>
<feature type="domain" description="GIY-YIG" evidence="2">
    <location>
        <begin position="1"/>
        <end position="77"/>
    </location>
</feature>
<dbReference type="RefSeq" id="WP_053248773.1">
    <property type="nucleotide sequence ID" value="NZ_LGAP01000004.1"/>
</dbReference>
<dbReference type="SMART" id="SM00465">
    <property type="entry name" value="GIYc"/>
    <property type="match status" value="1"/>
</dbReference>
<accession>A0A0L8BYM9</accession>
<name>A0A0L8BYM9_ENSAD</name>
<keyword evidence="3" id="KW-0255">Endonuclease</keyword>
<dbReference type="Proteomes" id="UP000037425">
    <property type="component" value="Unassembled WGS sequence"/>
</dbReference>
<dbReference type="InterPro" id="IPR050190">
    <property type="entry name" value="UPF0213_domain"/>
</dbReference>
<keyword evidence="3" id="KW-0378">Hydrolase</keyword>
<comment type="similarity">
    <text evidence="1">Belongs to the UPF0213 family.</text>
</comment>
<evidence type="ECO:0000313" key="4">
    <source>
        <dbReference type="Proteomes" id="UP000037425"/>
    </source>
</evidence>
<protein>
    <submittedName>
        <fullName evidence="3">Endonuclease</fullName>
    </submittedName>
</protein>
<dbReference type="OrthoDB" id="287318at2"/>
<dbReference type="Pfam" id="PF01541">
    <property type="entry name" value="GIY-YIG"/>
    <property type="match status" value="1"/>
</dbReference>
<dbReference type="Gene3D" id="3.40.1440.10">
    <property type="entry name" value="GIY-YIG endonuclease"/>
    <property type="match status" value="1"/>
</dbReference>
<evidence type="ECO:0000259" key="2">
    <source>
        <dbReference type="PROSITE" id="PS50164"/>
    </source>
</evidence>